<feature type="region of interest" description="Disordered" evidence="1">
    <location>
        <begin position="246"/>
        <end position="281"/>
    </location>
</feature>
<evidence type="ECO:0000313" key="3">
    <source>
        <dbReference type="Proteomes" id="UP001075354"/>
    </source>
</evidence>
<dbReference type="Proteomes" id="UP001075354">
    <property type="component" value="Chromosome 7"/>
</dbReference>
<feature type="compositionally biased region" description="Polar residues" evidence="1">
    <location>
        <begin position="421"/>
        <end position="430"/>
    </location>
</feature>
<feature type="compositionally biased region" description="Polar residues" evidence="1">
    <location>
        <begin position="132"/>
        <end position="153"/>
    </location>
</feature>
<sequence>MGESVAAVDTGSSEAWPSAPGQSKEGALLGSPAALVEIFDTAFTSNVDRENECGSAGEMECEPLFAESDLEDESEVVEMEQETFLSERTSYISPPYTLTLDTWPYQQSPQPPTDTSTPSTSTSGPCLDGSASGHNVDTSIGNNESDSCNGDQFESSDDAARISGSPQFSTSGVVTLTEAENSSGQNHLESDGSLWSSESCQYYTAMIPSNTCVQNSREASSLDCGSSTLTDSIDAARRKRALREADRPVAKANKISQRSRHSNAIGLNINSPVSPAQPTPSCSYQHVIVDGRTASRIPKIPAVKLSSPPIANPHNYQGGQGLRKRPPFGSRASRRSYNGSGYWSPQQVESESQDDLNQDVEQLASPLSSPVDRDTPEDQEHQKQQQQVRNEHSYPEQSHEAETIDDDTDDDEPCILEESGPSDSIMSSSVKEIPPTALSPTALSTISIEDVAGPSRVRNTNQQDANTQEVEGEDEGINKFLKVKFITL</sequence>
<feature type="compositionally biased region" description="Polar residues" evidence="1">
    <location>
        <begin position="268"/>
        <end position="281"/>
    </location>
</feature>
<protein>
    <submittedName>
        <fullName evidence="2">Uncharacterized protein</fullName>
    </submittedName>
</protein>
<evidence type="ECO:0000256" key="1">
    <source>
        <dbReference type="SAM" id="MobiDB-lite"/>
    </source>
</evidence>
<gene>
    <name evidence="2" type="ORF">ONE63_009510</name>
</gene>
<feature type="compositionally biased region" description="Basic and acidic residues" evidence="1">
    <location>
        <begin position="371"/>
        <end position="402"/>
    </location>
</feature>
<keyword evidence="3" id="KW-1185">Reference proteome</keyword>
<accession>A0AAV7XJT4</accession>
<feature type="region of interest" description="Disordered" evidence="1">
    <location>
        <begin position="1"/>
        <end position="27"/>
    </location>
</feature>
<organism evidence="2 3">
    <name type="scientific">Megalurothrips usitatus</name>
    <name type="common">bean blossom thrips</name>
    <dbReference type="NCBI Taxonomy" id="439358"/>
    <lineage>
        <taxon>Eukaryota</taxon>
        <taxon>Metazoa</taxon>
        <taxon>Ecdysozoa</taxon>
        <taxon>Arthropoda</taxon>
        <taxon>Hexapoda</taxon>
        <taxon>Insecta</taxon>
        <taxon>Pterygota</taxon>
        <taxon>Neoptera</taxon>
        <taxon>Paraneoptera</taxon>
        <taxon>Thysanoptera</taxon>
        <taxon>Terebrantia</taxon>
        <taxon>Thripoidea</taxon>
        <taxon>Thripidae</taxon>
        <taxon>Megalurothrips</taxon>
    </lineage>
</organism>
<dbReference type="AlphaFoldDB" id="A0AAV7XJT4"/>
<feature type="compositionally biased region" description="Polar residues" evidence="1">
    <location>
        <begin position="438"/>
        <end position="447"/>
    </location>
</feature>
<feature type="region of interest" description="Disordered" evidence="1">
    <location>
        <begin position="100"/>
        <end position="169"/>
    </location>
</feature>
<proteinExistence type="predicted"/>
<feature type="compositionally biased region" description="Low complexity" evidence="1">
    <location>
        <begin position="104"/>
        <end position="123"/>
    </location>
</feature>
<feature type="region of interest" description="Disordered" evidence="1">
    <location>
        <begin position="301"/>
        <end position="472"/>
    </location>
</feature>
<reference evidence="2" key="1">
    <citation type="submission" date="2022-12" db="EMBL/GenBank/DDBJ databases">
        <title>Chromosome-level genome assembly of the bean flower thrips Megalurothrips usitatus.</title>
        <authorList>
            <person name="Ma L."/>
            <person name="Liu Q."/>
            <person name="Li H."/>
            <person name="Cai W."/>
        </authorList>
    </citation>
    <scope>NUCLEOTIDE SEQUENCE</scope>
    <source>
        <strain evidence="2">Cailab_2022a</strain>
    </source>
</reference>
<comment type="caution">
    <text evidence="2">The sequence shown here is derived from an EMBL/GenBank/DDBJ whole genome shotgun (WGS) entry which is preliminary data.</text>
</comment>
<name>A0AAV7XJT4_9NEOP</name>
<feature type="compositionally biased region" description="Polar residues" evidence="1">
    <location>
        <begin position="335"/>
        <end position="350"/>
    </location>
</feature>
<evidence type="ECO:0000313" key="2">
    <source>
        <dbReference type="EMBL" id="KAJ1526363.1"/>
    </source>
</evidence>
<feature type="compositionally biased region" description="Polar residues" evidence="1">
    <location>
        <begin position="457"/>
        <end position="469"/>
    </location>
</feature>
<dbReference type="EMBL" id="JAPTSV010000007">
    <property type="protein sequence ID" value="KAJ1526363.1"/>
    <property type="molecule type" value="Genomic_DNA"/>
</dbReference>
<feature type="compositionally biased region" description="Acidic residues" evidence="1">
    <location>
        <begin position="403"/>
        <end position="415"/>
    </location>
</feature>